<dbReference type="AlphaFoldDB" id="A0A7W9QJA6"/>
<accession>A0A7W9QJA6</accession>
<evidence type="ECO:0000313" key="2">
    <source>
        <dbReference type="EMBL" id="MBB5940042.1"/>
    </source>
</evidence>
<dbReference type="EMBL" id="JACHJL010000032">
    <property type="protein sequence ID" value="MBB5940042.1"/>
    <property type="molecule type" value="Genomic_DNA"/>
</dbReference>
<protein>
    <submittedName>
        <fullName evidence="2">Uncharacterized protein</fullName>
    </submittedName>
</protein>
<sequence length="234" mass="24770">MLARPGATNPVRAPHGETAHAASCPVPRAPAPRAPSLRVVIPLVGRVGAPYSCGGAPCSVWGRRARHSVRPVPRASCGGRLRRTRRRRPVAPLGRSVPHGPVPARPRVALCAPCPTPPRAPCPTPLRNSVQRSVPRAPCSVPRAPSLHTLIPPPRLHATPATTPHHSTHTTPPRLHPTPSHPHTDPPSPSPAPGQPSPEWLVRCVTAVCVRVSGGSGDCAQRTPLSESWKLSRE</sequence>
<feature type="compositionally biased region" description="Low complexity" evidence="1">
    <location>
        <begin position="156"/>
        <end position="173"/>
    </location>
</feature>
<feature type="compositionally biased region" description="Pro residues" evidence="1">
    <location>
        <begin position="174"/>
        <end position="196"/>
    </location>
</feature>
<keyword evidence="3" id="KW-1185">Reference proteome</keyword>
<evidence type="ECO:0000313" key="3">
    <source>
        <dbReference type="Proteomes" id="UP000588098"/>
    </source>
</evidence>
<dbReference type="Proteomes" id="UP000588098">
    <property type="component" value="Unassembled WGS sequence"/>
</dbReference>
<comment type="caution">
    <text evidence="2">The sequence shown here is derived from an EMBL/GenBank/DDBJ whole genome shotgun (WGS) entry which is preliminary data.</text>
</comment>
<feature type="region of interest" description="Disordered" evidence="1">
    <location>
        <begin position="121"/>
        <end position="198"/>
    </location>
</feature>
<proteinExistence type="predicted"/>
<feature type="region of interest" description="Disordered" evidence="1">
    <location>
        <begin position="1"/>
        <end position="30"/>
    </location>
</feature>
<name>A0A7W9QJA6_9ACTN</name>
<gene>
    <name evidence="2" type="ORF">FHS42_007140</name>
</gene>
<organism evidence="2 3">
    <name type="scientific">Streptomyces zagrosensis</name>
    <dbReference type="NCBI Taxonomy" id="1042984"/>
    <lineage>
        <taxon>Bacteria</taxon>
        <taxon>Bacillati</taxon>
        <taxon>Actinomycetota</taxon>
        <taxon>Actinomycetes</taxon>
        <taxon>Kitasatosporales</taxon>
        <taxon>Streptomycetaceae</taxon>
        <taxon>Streptomyces</taxon>
    </lineage>
</organism>
<feature type="region of interest" description="Disordered" evidence="1">
    <location>
        <begin position="215"/>
        <end position="234"/>
    </location>
</feature>
<reference evidence="2 3" key="1">
    <citation type="submission" date="2020-08" db="EMBL/GenBank/DDBJ databases">
        <title>Genomic Encyclopedia of Type Strains, Phase III (KMG-III): the genomes of soil and plant-associated and newly described type strains.</title>
        <authorList>
            <person name="Whitman W."/>
        </authorList>
    </citation>
    <scope>NUCLEOTIDE SEQUENCE [LARGE SCALE GENOMIC DNA]</scope>
    <source>
        <strain evidence="2 3">CECT 8305</strain>
    </source>
</reference>
<evidence type="ECO:0000256" key="1">
    <source>
        <dbReference type="SAM" id="MobiDB-lite"/>
    </source>
</evidence>